<accession>A0A6L3ZI42</accession>
<dbReference type="Pfam" id="PF00501">
    <property type="entry name" value="AMP-binding"/>
    <property type="match status" value="1"/>
</dbReference>
<dbReference type="InterPro" id="IPR020845">
    <property type="entry name" value="AMP-binding_CS"/>
</dbReference>
<dbReference type="Proteomes" id="UP000484164">
    <property type="component" value="Unassembled WGS sequence"/>
</dbReference>
<gene>
    <name evidence="5" type="ORF">F8C82_02565</name>
</gene>
<dbReference type="FunFam" id="3.30.300.30:FF:000008">
    <property type="entry name" value="2,3-dihydroxybenzoate-AMP ligase"/>
    <property type="match status" value="1"/>
</dbReference>
<reference evidence="5 6" key="1">
    <citation type="submission" date="2019-10" db="EMBL/GenBank/DDBJ databases">
        <title>Genome sequence of Phaeocystidibacter marisrubri JCM30614 (type strain).</title>
        <authorList>
            <person name="Bowman J.P."/>
        </authorList>
    </citation>
    <scope>NUCLEOTIDE SEQUENCE [LARGE SCALE GENOMIC DNA]</scope>
    <source>
        <strain evidence="5 6">JCM 30614</strain>
    </source>
</reference>
<dbReference type="InterPro" id="IPR025110">
    <property type="entry name" value="AMP-bd_C"/>
</dbReference>
<proteinExistence type="inferred from homology"/>
<name>A0A6L3ZI42_9FLAO</name>
<dbReference type="SUPFAM" id="SSF56801">
    <property type="entry name" value="Acetyl-CoA synthetase-like"/>
    <property type="match status" value="1"/>
</dbReference>
<dbReference type="GO" id="GO:0006631">
    <property type="term" value="P:fatty acid metabolic process"/>
    <property type="evidence" value="ECO:0007669"/>
    <property type="project" value="TreeGrafter"/>
</dbReference>
<dbReference type="AlphaFoldDB" id="A0A6L3ZI42"/>
<dbReference type="GO" id="GO:0031956">
    <property type="term" value="F:medium-chain fatty acid-CoA ligase activity"/>
    <property type="evidence" value="ECO:0007669"/>
    <property type="project" value="TreeGrafter"/>
</dbReference>
<dbReference type="InterPro" id="IPR000873">
    <property type="entry name" value="AMP-dep_synth/lig_dom"/>
</dbReference>
<evidence type="ECO:0000256" key="1">
    <source>
        <dbReference type="ARBA" id="ARBA00006432"/>
    </source>
</evidence>
<feature type="domain" description="AMP-dependent synthetase/ligase" evidence="3">
    <location>
        <begin position="12"/>
        <end position="360"/>
    </location>
</feature>
<dbReference type="InterPro" id="IPR042099">
    <property type="entry name" value="ANL_N_sf"/>
</dbReference>
<dbReference type="Gene3D" id="3.30.300.30">
    <property type="match status" value="1"/>
</dbReference>
<sequence>MYSTDWFSKWSVYSPDKVALKDASTGETRTYAELNKEGEALALYLHRNHGLKKGDRIAVVSDFGMPYFILFAAAQKLGFVLVPLNQRLAPREIEYLLNNSEPILLVYEDKYASLANHANQSLGILSLTNEDIHRFSLTQIDGDLPGGPDMDDPIFILYTSGTTGFPKGALYTHKMMMWNSLNTALRLHITAFDHTLMVMPPFHTGGWNVLTTPFLHFGASVTLLPKFEADRVLELLEQEGTTLFMAVPTMVKMLADSPVFNHVTLEKLRYFIVGGEALPIPMIEKWASKNVMIRQGYGLTEVGTNVTSLPAEDAIRKRGSIGFPNFYIESKLVKEDGSEAGPNELGEFWLRGPVVTPGYWKNPEATKKSIVDGWFKTGDLLRKDEEGYLYVVDRIKNMFISGGENVYPAEIEKYLVTHPNVVEVAVVGVPDEKWGEVGKAVLVVNAEMTVEEVKAFCVKGLAKFKVPKHFVFTDKLPQTDSGKIDKKGLAEA</sequence>
<dbReference type="EMBL" id="WBVQ01000001">
    <property type="protein sequence ID" value="KAB2817293.1"/>
    <property type="molecule type" value="Genomic_DNA"/>
</dbReference>
<evidence type="ECO:0000313" key="5">
    <source>
        <dbReference type="EMBL" id="KAB2817293.1"/>
    </source>
</evidence>
<feature type="domain" description="AMP-binding enzyme C-terminal" evidence="4">
    <location>
        <begin position="410"/>
        <end position="483"/>
    </location>
</feature>
<dbReference type="RefSeq" id="WP_151691864.1">
    <property type="nucleotide sequence ID" value="NZ_BMGX01000002.1"/>
</dbReference>
<comment type="caution">
    <text evidence="5">The sequence shown here is derived from an EMBL/GenBank/DDBJ whole genome shotgun (WGS) entry which is preliminary data.</text>
</comment>
<organism evidence="5 6">
    <name type="scientific">Phaeocystidibacter marisrubri</name>
    <dbReference type="NCBI Taxonomy" id="1577780"/>
    <lineage>
        <taxon>Bacteria</taxon>
        <taxon>Pseudomonadati</taxon>
        <taxon>Bacteroidota</taxon>
        <taxon>Flavobacteriia</taxon>
        <taxon>Flavobacteriales</taxon>
        <taxon>Phaeocystidibacteraceae</taxon>
        <taxon>Phaeocystidibacter</taxon>
    </lineage>
</organism>
<comment type="similarity">
    <text evidence="1">Belongs to the ATP-dependent AMP-binding enzyme family.</text>
</comment>
<dbReference type="Pfam" id="PF13193">
    <property type="entry name" value="AMP-binding_C"/>
    <property type="match status" value="1"/>
</dbReference>
<keyword evidence="6" id="KW-1185">Reference proteome</keyword>
<dbReference type="PROSITE" id="PS00455">
    <property type="entry name" value="AMP_BINDING"/>
    <property type="match status" value="1"/>
</dbReference>
<evidence type="ECO:0000256" key="2">
    <source>
        <dbReference type="ARBA" id="ARBA00022598"/>
    </source>
</evidence>
<keyword evidence="2 5" id="KW-0436">Ligase</keyword>
<dbReference type="PANTHER" id="PTHR43201:SF5">
    <property type="entry name" value="MEDIUM-CHAIN ACYL-COA LIGASE ACSF2, MITOCHONDRIAL"/>
    <property type="match status" value="1"/>
</dbReference>
<dbReference type="PANTHER" id="PTHR43201">
    <property type="entry name" value="ACYL-COA SYNTHETASE"/>
    <property type="match status" value="1"/>
</dbReference>
<dbReference type="InterPro" id="IPR045851">
    <property type="entry name" value="AMP-bd_C_sf"/>
</dbReference>
<dbReference type="Gene3D" id="3.40.50.12780">
    <property type="entry name" value="N-terminal domain of ligase-like"/>
    <property type="match status" value="1"/>
</dbReference>
<dbReference type="OrthoDB" id="9765680at2"/>
<evidence type="ECO:0000259" key="4">
    <source>
        <dbReference type="Pfam" id="PF13193"/>
    </source>
</evidence>
<protein>
    <submittedName>
        <fullName evidence="5">Long-chain fatty acid--CoA ligase</fullName>
    </submittedName>
</protein>
<evidence type="ECO:0000259" key="3">
    <source>
        <dbReference type="Pfam" id="PF00501"/>
    </source>
</evidence>
<evidence type="ECO:0000313" key="6">
    <source>
        <dbReference type="Proteomes" id="UP000484164"/>
    </source>
</evidence>